<comment type="caution">
    <text evidence="2">The sequence shown here is derived from an EMBL/GenBank/DDBJ whole genome shotgun (WGS) entry which is preliminary data.</text>
</comment>
<protein>
    <submittedName>
        <fullName evidence="2">Uncharacterized protein</fullName>
    </submittedName>
</protein>
<evidence type="ECO:0000256" key="1">
    <source>
        <dbReference type="SAM" id="MobiDB-lite"/>
    </source>
</evidence>
<name>A0A820XYF8_9BILA</name>
<sequence length="81" mass="9024">LSNFFRHLIHRNPCTMVQEKLECLSENSSDPVASTFDNMNASVEMIINPTSNINSSIQSSTGKRNGSKTLNPSVIKKKKRT</sequence>
<dbReference type="AlphaFoldDB" id="A0A820XYF8"/>
<reference evidence="2" key="1">
    <citation type="submission" date="2021-02" db="EMBL/GenBank/DDBJ databases">
        <authorList>
            <person name="Nowell W R."/>
        </authorList>
    </citation>
    <scope>NUCLEOTIDE SEQUENCE</scope>
</reference>
<feature type="compositionally biased region" description="Low complexity" evidence="1">
    <location>
        <begin position="51"/>
        <end position="60"/>
    </location>
</feature>
<feature type="compositionally biased region" description="Polar residues" evidence="1">
    <location>
        <begin position="61"/>
        <end position="72"/>
    </location>
</feature>
<evidence type="ECO:0000313" key="2">
    <source>
        <dbReference type="EMBL" id="CAF4541653.1"/>
    </source>
</evidence>
<feature type="region of interest" description="Disordered" evidence="1">
    <location>
        <begin position="51"/>
        <end position="81"/>
    </location>
</feature>
<feature type="non-terminal residue" evidence="2">
    <location>
        <position position="1"/>
    </location>
</feature>
<gene>
    <name evidence="2" type="ORF">HFQ381_LOCUS30358</name>
</gene>
<proteinExistence type="predicted"/>
<dbReference type="EMBL" id="CAJOBO010005318">
    <property type="protein sequence ID" value="CAF4541653.1"/>
    <property type="molecule type" value="Genomic_DNA"/>
</dbReference>
<evidence type="ECO:0000313" key="3">
    <source>
        <dbReference type="Proteomes" id="UP000663851"/>
    </source>
</evidence>
<dbReference type="Proteomes" id="UP000663851">
    <property type="component" value="Unassembled WGS sequence"/>
</dbReference>
<organism evidence="2 3">
    <name type="scientific">Rotaria socialis</name>
    <dbReference type="NCBI Taxonomy" id="392032"/>
    <lineage>
        <taxon>Eukaryota</taxon>
        <taxon>Metazoa</taxon>
        <taxon>Spiralia</taxon>
        <taxon>Gnathifera</taxon>
        <taxon>Rotifera</taxon>
        <taxon>Eurotatoria</taxon>
        <taxon>Bdelloidea</taxon>
        <taxon>Philodinida</taxon>
        <taxon>Philodinidae</taxon>
        <taxon>Rotaria</taxon>
    </lineage>
</organism>
<accession>A0A820XYF8</accession>